<protein>
    <submittedName>
        <fullName evidence="2">LysR family transcriptional regulator</fullName>
    </submittedName>
</protein>
<proteinExistence type="predicted"/>
<dbReference type="InterPro" id="IPR036390">
    <property type="entry name" value="WH_DNA-bd_sf"/>
</dbReference>
<feature type="domain" description="HTH lysR-type" evidence="1">
    <location>
        <begin position="1"/>
        <end position="41"/>
    </location>
</feature>
<dbReference type="Proteomes" id="UP001596186">
    <property type="component" value="Unassembled WGS sequence"/>
</dbReference>
<name>A0ABW1UZ73_9LACO</name>
<dbReference type="PROSITE" id="PS50931">
    <property type="entry name" value="HTH_LYSR"/>
    <property type="match status" value="1"/>
</dbReference>
<evidence type="ECO:0000259" key="1">
    <source>
        <dbReference type="PROSITE" id="PS50931"/>
    </source>
</evidence>
<dbReference type="RefSeq" id="WP_225425175.1">
    <property type="nucleotide sequence ID" value="NZ_JBHSSN010000014.1"/>
</dbReference>
<organism evidence="2 3">
    <name type="scientific">Companilactobacillus baiquanensis</name>
    <dbReference type="NCBI Taxonomy" id="2486005"/>
    <lineage>
        <taxon>Bacteria</taxon>
        <taxon>Bacillati</taxon>
        <taxon>Bacillota</taxon>
        <taxon>Bacilli</taxon>
        <taxon>Lactobacillales</taxon>
        <taxon>Lactobacillaceae</taxon>
        <taxon>Companilactobacillus</taxon>
    </lineage>
</organism>
<keyword evidence="3" id="KW-1185">Reference proteome</keyword>
<reference evidence="3" key="1">
    <citation type="journal article" date="2019" name="Int. J. Syst. Evol. Microbiol.">
        <title>The Global Catalogue of Microorganisms (GCM) 10K type strain sequencing project: providing services to taxonomists for standard genome sequencing and annotation.</title>
        <authorList>
            <consortium name="The Broad Institute Genomics Platform"/>
            <consortium name="The Broad Institute Genome Sequencing Center for Infectious Disease"/>
            <person name="Wu L."/>
            <person name="Ma J."/>
        </authorList>
    </citation>
    <scope>NUCLEOTIDE SEQUENCE [LARGE SCALE GENOMIC DNA]</scope>
    <source>
        <strain evidence="3">CCM 8895</strain>
    </source>
</reference>
<dbReference type="InterPro" id="IPR000847">
    <property type="entry name" value="LysR_HTH_N"/>
</dbReference>
<accession>A0ABW1UZ73</accession>
<dbReference type="EMBL" id="JBHSSN010000014">
    <property type="protein sequence ID" value="MFC6323634.1"/>
    <property type="molecule type" value="Genomic_DNA"/>
</dbReference>
<evidence type="ECO:0000313" key="3">
    <source>
        <dbReference type="Proteomes" id="UP001596186"/>
    </source>
</evidence>
<dbReference type="SUPFAM" id="SSF46785">
    <property type="entry name" value="Winged helix' DNA-binding domain"/>
    <property type="match status" value="1"/>
</dbReference>
<sequence length="41" mass="4856">MNIYRLEIFIDLVKTLNYTNTAENFFTTQSNISKQILSLEK</sequence>
<dbReference type="InterPro" id="IPR036388">
    <property type="entry name" value="WH-like_DNA-bd_sf"/>
</dbReference>
<comment type="caution">
    <text evidence="2">The sequence shown here is derived from an EMBL/GenBank/DDBJ whole genome shotgun (WGS) entry which is preliminary data.</text>
</comment>
<dbReference type="Pfam" id="PF00126">
    <property type="entry name" value="HTH_1"/>
    <property type="match status" value="1"/>
</dbReference>
<evidence type="ECO:0000313" key="2">
    <source>
        <dbReference type="EMBL" id="MFC6323634.1"/>
    </source>
</evidence>
<dbReference type="Gene3D" id="1.10.10.10">
    <property type="entry name" value="Winged helix-like DNA-binding domain superfamily/Winged helix DNA-binding domain"/>
    <property type="match status" value="1"/>
</dbReference>
<gene>
    <name evidence="2" type="ORF">ACFP1F_07780</name>
</gene>